<evidence type="ECO:0000313" key="8">
    <source>
        <dbReference type="Proteomes" id="UP001159405"/>
    </source>
</evidence>
<feature type="compositionally biased region" description="Low complexity" evidence="5">
    <location>
        <begin position="232"/>
        <end position="241"/>
    </location>
</feature>
<dbReference type="Pfam" id="PF00505">
    <property type="entry name" value="HMG_box"/>
    <property type="match status" value="1"/>
</dbReference>
<name>A0ABN8N525_9CNID</name>
<comment type="subcellular location">
    <subcellularLocation>
        <location evidence="1">Nucleus</location>
    </subcellularLocation>
</comment>
<dbReference type="PANTHER" id="PTHR48112">
    <property type="entry name" value="HIGH MOBILITY GROUP PROTEIN DSP1"/>
    <property type="match status" value="1"/>
</dbReference>
<feature type="compositionally biased region" description="Basic and acidic residues" evidence="5">
    <location>
        <begin position="204"/>
        <end position="218"/>
    </location>
</feature>
<evidence type="ECO:0000256" key="1">
    <source>
        <dbReference type="ARBA" id="ARBA00004123"/>
    </source>
</evidence>
<keyword evidence="3 4" id="KW-0539">Nucleus</keyword>
<feature type="region of interest" description="Disordered" evidence="5">
    <location>
        <begin position="109"/>
        <end position="141"/>
    </location>
</feature>
<dbReference type="PANTHER" id="PTHR48112:SF22">
    <property type="entry name" value="MITOCHONDRIAL TRANSCRIPTION FACTOR A, ISOFORM B"/>
    <property type="match status" value="1"/>
</dbReference>
<dbReference type="InterPro" id="IPR009071">
    <property type="entry name" value="HMG_box_dom"/>
</dbReference>
<dbReference type="Pfam" id="PF24245">
    <property type="entry name" value="INO80F"/>
    <property type="match status" value="1"/>
</dbReference>
<evidence type="ECO:0000256" key="3">
    <source>
        <dbReference type="ARBA" id="ARBA00023242"/>
    </source>
</evidence>
<feature type="compositionally biased region" description="Polar residues" evidence="5">
    <location>
        <begin position="250"/>
        <end position="262"/>
    </location>
</feature>
<feature type="domain" description="HMG box" evidence="6">
    <location>
        <begin position="136"/>
        <end position="208"/>
    </location>
</feature>
<dbReference type="EMBL" id="CALNXK010000007">
    <property type="protein sequence ID" value="CAH3039158.1"/>
    <property type="molecule type" value="Genomic_DNA"/>
</dbReference>
<dbReference type="InterPro" id="IPR050342">
    <property type="entry name" value="HMGB"/>
</dbReference>
<reference evidence="7 8" key="1">
    <citation type="submission" date="2022-05" db="EMBL/GenBank/DDBJ databases">
        <authorList>
            <consortium name="Genoscope - CEA"/>
            <person name="William W."/>
        </authorList>
    </citation>
    <scope>NUCLEOTIDE SEQUENCE [LARGE SCALE GENOMIC DNA]</scope>
</reference>
<evidence type="ECO:0000256" key="5">
    <source>
        <dbReference type="SAM" id="MobiDB-lite"/>
    </source>
</evidence>
<feature type="region of interest" description="Disordered" evidence="5">
    <location>
        <begin position="204"/>
        <end position="262"/>
    </location>
</feature>
<evidence type="ECO:0000313" key="7">
    <source>
        <dbReference type="EMBL" id="CAH3039158.1"/>
    </source>
</evidence>
<protein>
    <recommendedName>
        <fullName evidence="6">HMG box domain-containing protein</fullName>
    </recommendedName>
</protein>
<accession>A0ABN8N525</accession>
<gene>
    <name evidence="7" type="ORF">PLOB_00043007</name>
</gene>
<evidence type="ECO:0000259" key="6">
    <source>
        <dbReference type="PROSITE" id="PS50118"/>
    </source>
</evidence>
<feature type="DNA-binding region" description="HMG box" evidence="4">
    <location>
        <begin position="136"/>
        <end position="208"/>
    </location>
</feature>
<dbReference type="SMART" id="SM00398">
    <property type="entry name" value="HMG"/>
    <property type="match status" value="1"/>
</dbReference>
<dbReference type="CDD" id="cd22016">
    <property type="entry name" value="HMG-box_NHP10-like"/>
    <property type="match status" value="1"/>
</dbReference>
<proteinExistence type="predicted"/>
<dbReference type="Proteomes" id="UP001159405">
    <property type="component" value="Unassembled WGS sequence"/>
</dbReference>
<dbReference type="InterPro" id="IPR036910">
    <property type="entry name" value="HMG_box_dom_sf"/>
</dbReference>
<keyword evidence="2 4" id="KW-0238">DNA-binding</keyword>
<dbReference type="InterPro" id="IPR056513">
    <property type="entry name" value="INO80F"/>
</dbReference>
<evidence type="ECO:0000256" key="4">
    <source>
        <dbReference type="PROSITE-ProRule" id="PRU00267"/>
    </source>
</evidence>
<feature type="compositionally biased region" description="Basic and acidic residues" evidence="5">
    <location>
        <begin position="121"/>
        <end position="135"/>
    </location>
</feature>
<dbReference type="PROSITE" id="PS50118">
    <property type="entry name" value="HMG_BOX_2"/>
    <property type="match status" value="1"/>
</dbReference>
<organism evidence="7 8">
    <name type="scientific">Porites lobata</name>
    <dbReference type="NCBI Taxonomy" id="104759"/>
    <lineage>
        <taxon>Eukaryota</taxon>
        <taxon>Metazoa</taxon>
        <taxon>Cnidaria</taxon>
        <taxon>Anthozoa</taxon>
        <taxon>Hexacorallia</taxon>
        <taxon>Scleractinia</taxon>
        <taxon>Fungiina</taxon>
        <taxon>Poritidae</taxon>
        <taxon>Porites</taxon>
    </lineage>
</organism>
<dbReference type="Gene3D" id="1.10.30.10">
    <property type="entry name" value="High mobility group box domain"/>
    <property type="match status" value="1"/>
</dbReference>
<sequence length="311" mass="35702">MADDSEQEVTESISLDHEGLWKGKYFTLLKNCRQIEQENERLVNRIYHVKSLLKRYRKQRSFLKDRLDDYNDDFRDAQSPFQAELLSEIVAEAFSKPVPPSFFPGEFASPDLPAVKKSKKRETAKDKDKDRDPNAPKKPANAFFMYCQQQRTVMQDDHKDPSIGHHELTKSLAKEWNNLATDDKKACVYYEMYEKDKERYEKEMKKYTSDKVPKEPPAKKPRTKNAKQKTLASSSSATNSSPVIDKSSPDQRSSFVVSPTLNPLSPQSFASMQVNIPHIPMPMPPLIPLADEETGFDSYQELHSAAQDSFL</sequence>
<dbReference type="SUPFAM" id="SSF47095">
    <property type="entry name" value="HMG-box"/>
    <property type="match status" value="1"/>
</dbReference>
<keyword evidence="8" id="KW-1185">Reference proteome</keyword>
<evidence type="ECO:0000256" key="2">
    <source>
        <dbReference type="ARBA" id="ARBA00023125"/>
    </source>
</evidence>
<comment type="caution">
    <text evidence="7">The sequence shown here is derived from an EMBL/GenBank/DDBJ whole genome shotgun (WGS) entry which is preliminary data.</text>
</comment>